<dbReference type="EMBL" id="JBGMDY010000005">
    <property type="protein sequence ID" value="KAL2334000.1"/>
    <property type="molecule type" value="Genomic_DNA"/>
</dbReference>
<proteinExistence type="predicted"/>
<name>A0ABD1MDX7_9FABA</name>
<evidence type="ECO:0000313" key="3">
    <source>
        <dbReference type="Proteomes" id="UP001603857"/>
    </source>
</evidence>
<keyword evidence="3" id="KW-1185">Reference proteome</keyword>
<dbReference type="AlphaFoldDB" id="A0ABD1MDX7"/>
<dbReference type="Proteomes" id="UP001603857">
    <property type="component" value="Unassembled WGS sequence"/>
</dbReference>
<organism evidence="2 3">
    <name type="scientific">Flemingia macrophylla</name>
    <dbReference type="NCBI Taxonomy" id="520843"/>
    <lineage>
        <taxon>Eukaryota</taxon>
        <taxon>Viridiplantae</taxon>
        <taxon>Streptophyta</taxon>
        <taxon>Embryophyta</taxon>
        <taxon>Tracheophyta</taxon>
        <taxon>Spermatophyta</taxon>
        <taxon>Magnoliopsida</taxon>
        <taxon>eudicotyledons</taxon>
        <taxon>Gunneridae</taxon>
        <taxon>Pentapetalae</taxon>
        <taxon>rosids</taxon>
        <taxon>fabids</taxon>
        <taxon>Fabales</taxon>
        <taxon>Fabaceae</taxon>
        <taxon>Papilionoideae</taxon>
        <taxon>50 kb inversion clade</taxon>
        <taxon>NPAAA clade</taxon>
        <taxon>indigoferoid/millettioid clade</taxon>
        <taxon>Phaseoleae</taxon>
        <taxon>Flemingia</taxon>
    </lineage>
</organism>
<gene>
    <name evidence="2" type="ORF">Fmac_015213</name>
</gene>
<sequence>MDDAKEMKTPMHPSSALTLDEDSPNVNQTQYRAMIGSLLYFTASRPDIMFSVCVCARYQAAPKESHMTAVKKILKYLKGTINCGLWYPKGTTSNLIGFSDADYVGCKLDRKSTSGTCHILGECLVSWHSKKQACVALLTVKQST</sequence>
<feature type="region of interest" description="Disordered" evidence="1">
    <location>
        <begin position="1"/>
        <end position="22"/>
    </location>
</feature>
<dbReference type="CDD" id="cd09272">
    <property type="entry name" value="RNase_HI_RT_Ty1"/>
    <property type="match status" value="1"/>
</dbReference>
<dbReference type="PANTHER" id="PTHR11439">
    <property type="entry name" value="GAG-POL-RELATED RETROTRANSPOSON"/>
    <property type="match status" value="1"/>
</dbReference>
<comment type="caution">
    <text evidence="2">The sequence shown here is derived from an EMBL/GenBank/DDBJ whole genome shotgun (WGS) entry which is preliminary data.</text>
</comment>
<evidence type="ECO:0000313" key="2">
    <source>
        <dbReference type="EMBL" id="KAL2334000.1"/>
    </source>
</evidence>
<protein>
    <submittedName>
        <fullName evidence="2">Uncharacterized protein</fullName>
    </submittedName>
</protein>
<evidence type="ECO:0000256" key="1">
    <source>
        <dbReference type="SAM" id="MobiDB-lite"/>
    </source>
</evidence>
<reference evidence="2 3" key="1">
    <citation type="submission" date="2024-08" db="EMBL/GenBank/DDBJ databases">
        <title>Insights into the chromosomal genome structure of Flemingia macrophylla.</title>
        <authorList>
            <person name="Ding Y."/>
            <person name="Zhao Y."/>
            <person name="Bi W."/>
            <person name="Wu M."/>
            <person name="Zhao G."/>
            <person name="Gong Y."/>
            <person name="Li W."/>
            <person name="Zhang P."/>
        </authorList>
    </citation>
    <scope>NUCLEOTIDE SEQUENCE [LARGE SCALE GENOMIC DNA]</scope>
    <source>
        <strain evidence="2">DYQJB</strain>
        <tissue evidence="2">Leaf</tissue>
    </source>
</reference>
<dbReference type="PANTHER" id="PTHR11439:SF442">
    <property type="entry name" value="CYSTEINE-RICH RLK (RECEPTOR-LIKE PROTEIN KINASE) 8"/>
    <property type="match status" value="1"/>
</dbReference>
<accession>A0ABD1MDX7</accession>